<dbReference type="EC" id="3.2.2.21" evidence="3"/>
<dbReference type="PANTHER" id="PTHR43003">
    <property type="entry name" value="DNA-3-METHYLADENINE GLYCOSYLASE"/>
    <property type="match status" value="1"/>
</dbReference>
<dbReference type="GO" id="GO:0006307">
    <property type="term" value="P:DNA alkylation repair"/>
    <property type="evidence" value="ECO:0007669"/>
    <property type="project" value="TreeGrafter"/>
</dbReference>
<sequence length="238" mass="26428">MSESHPARTRKPPYDTEAALAHLTARDAKLGRLIARAGAFTMRTAGQQSPFEALTEAIVFQQLHGKAAATIHRRLLESFHPVCGIGLHPSPEHLLDCPNEQLRGAGLSHNKALALRDLAAKTLDGTVPTLAKIRRMDDEAIIEHLTQVRGIGRWTVEMMLIFRLGRPDVLPVDDYGVRKGFALTFLGLKSTGKVVPRDLPKAVVIEKRAEKWRPFRSVASWYMYRACDLAAGKQLQPK</sequence>
<feature type="domain" description="HhH-GPD" evidence="6">
    <location>
        <begin position="59"/>
        <end position="228"/>
    </location>
</feature>
<organism evidence="7 8">
    <name type="scientific">Terriglobus saanensis (strain ATCC BAA-1853 / DSM 23119 / SP1PR4)</name>
    <dbReference type="NCBI Taxonomy" id="401053"/>
    <lineage>
        <taxon>Bacteria</taxon>
        <taxon>Pseudomonadati</taxon>
        <taxon>Acidobacteriota</taxon>
        <taxon>Terriglobia</taxon>
        <taxon>Terriglobales</taxon>
        <taxon>Acidobacteriaceae</taxon>
        <taxon>Terriglobus</taxon>
    </lineage>
</organism>
<dbReference type="eggNOG" id="COG0122">
    <property type="taxonomic scope" value="Bacteria"/>
</dbReference>
<gene>
    <name evidence="7" type="ordered locus">AciPR4_4054</name>
</gene>
<dbReference type="GO" id="GO:0043916">
    <property type="term" value="F:DNA-7-methylguanine glycosylase activity"/>
    <property type="evidence" value="ECO:0007669"/>
    <property type="project" value="TreeGrafter"/>
</dbReference>
<proteinExistence type="inferred from homology"/>
<dbReference type="GO" id="GO:0005737">
    <property type="term" value="C:cytoplasm"/>
    <property type="evidence" value="ECO:0007669"/>
    <property type="project" value="TreeGrafter"/>
</dbReference>
<dbReference type="KEGG" id="tsa:AciPR4_4054"/>
<evidence type="ECO:0000259" key="6">
    <source>
        <dbReference type="SMART" id="SM00478"/>
    </source>
</evidence>
<keyword evidence="7" id="KW-0326">Glycosidase</keyword>
<keyword evidence="5" id="KW-0234">DNA repair</keyword>
<protein>
    <recommendedName>
        <fullName evidence="3">DNA-3-methyladenine glycosylase II</fullName>
        <ecNumber evidence="3">3.2.2.21</ecNumber>
    </recommendedName>
</protein>
<evidence type="ECO:0000256" key="3">
    <source>
        <dbReference type="ARBA" id="ARBA00012000"/>
    </source>
</evidence>
<keyword evidence="7" id="KW-0378">Hydrolase</keyword>
<dbReference type="GO" id="GO:0032131">
    <property type="term" value="F:alkylated DNA binding"/>
    <property type="evidence" value="ECO:0007669"/>
    <property type="project" value="TreeGrafter"/>
</dbReference>
<dbReference type="InterPro" id="IPR003265">
    <property type="entry name" value="HhH-GPD_domain"/>
</dbReference>
<keyword evidence="8" id="KW-1185">Reference proteome</keyword>
<dbReference type="GO" id="GO:0032993">
    <property type="term" value="C:protein-DNA complex"/>
    <property type="evidence" value="ECO:0007669"/>
    <property type="project" value="TreeGrafter"/>
</dbReference>
<dbReference type="PANTHER" id="PTHR43003:SF5">
    <property type="entry name" value="DNA-3-METHYLADENINE GLYCOSYLASE"/>
    <property type="match status" value="1"/>
</dbReference>
<dbReference type="FunFam" id="1.10.340.30:FF:000004">
    <property type="entry name" value="DNA-3-methyladenine glycosylase II"/>
    <property type="match status" value="1"/>
</dbReference>
<dbReference type="STRING" id="401053.AciPR4_4054"/>
<name>E8V4H9_TERSS</name>
<dbReference type="GO" id="GO:0008725">
    <property type="term" value="F:DNA-3-methyladenine glycosylase activity"/>
    <property type="evidence" value="ECO:0007669"/>
    <property type="project" value="TreeGrafter"/>
</dbReference>
<dbReference type="Gene3D" id="1.10.340.30">
    <property type="entry name" value="Hypothetical protein, domain 2"/>
    <property type="match status" value="1"/>
</dbReference>
<dbReference type="Gene3D" id="1.10.1670.40">
    <property type="match status" value="1"/>
</dbReference>
<evidence type="ECO:0000256" key="2">
    <source>
        <dbReference type="ARBA" id="ARBA00010817"/>
    </source>
</evidence>
<evidence type="ECO:0000313" key="8">
    <source>
        <dbReference type="Proteomes" id="UP000006844"/>
    </source>
</evidence>
<dbReference type="HOGENOM" id="CLU_000445_72_5_0"/>
<keyword evidence="4" id="KW-0227">DNA damage</keyword>
<dbReference type="InterPro" id="IPR011257">
    <property type="entry name" value="DNA_glycosylase"/>
</dbReference>
<evidence type="ECO:0000313" key="7">
    <source>
        <dbReference type="EMBL" id="ADV84803.1"/>
    </source>
</evidence>
<dbReference type="Pfam" id="PF00730">
    <property type="entry name" value="HhH-GPD"/>
    <property type="match status" value="1"/>
</dbReference>
<accession>E8V4H9</accession>
<evidence type="ECO:0000256" key="4">
    <source>
        <dbReference type="ARBA" id="ARBA00022763"/>
    </source>
</evidence>
<evidence type="ECO:0000256" key="5">
    <source>
        <dbReference type="ARBA" id="ARBA00023204"/>
    </source>
</evidence>
<dbReference type="SMART" id="SM00478">
    <property type="entry name" value="ENDO3c"/>
    <property type="match status" value="1"/>
</dbReference>
<dbReference type="SUPFAM" id="SSF48150">
    <property type="entry name" value="DNA-glycosylase"/>
    <property type="match status" value="1"/>
</dbReference>
<dbReference type="EMBL" id="CP002467">
    <property type="protein sequence ID" value="ADV84803.1"/>
    <property type="molecule type" value="Genomic_DNA"/>
</dbReference>
<dbReference type="OrthoDB" id="9785929at2"/>
<dbReference type="Proteomes" id="UP000006844">
    <property type="component" value="Chromosome"/>
</dbReference>
<reference evidence="7 8" key="1">
    <citation type="journal article" date="2012" name="Stand. Genomic Sci.">
        <title>Complete genome sequence of Terriglobus saanensis type strain SP1PR4(T), an Acidobacteria from tundra soil.</title>
        <authorList>
            <person name="Rawat S.R."/>
            <person name="Mannisto M.K."/>
            <person name="Starovoytov V."/>
            <person name="Goodwin L."/>
            <person name="Nolan M."/>
            <person name="Hauser L."/>
            <person name="Land M."/>
            <person name="Davenport K.W."/>
            <person name="Woyke T."/>
            <person name="Haggblom M.M."/>
        </authorList>
    </citation>
    <scope>NUCLEOTIDE SEQUENCE</scope>
    <source>
        <strain evidence="8">ATCC BAA-1853 / DSM 23119 / SP1PR4</strain>
    </source>
</reference>
<evidence type="ECO:0000256" key="1">
    <source>
        <dbReference type="ARBA" id="ARBA00000086"/>
    </source>
</evidence>
<dbReference type="AlphaFoldDB" id="E8V4H9"/>
<comment type="catalytic activity">
    <reaction evidence="1">
        <text>Hydrolysis of alkylated DNA, releasing 3-methyladenine, 3-methylguanine, 7-methylguanine and 7-methyladenine.</text>
        <dbReference type="EC" id="3.2.2.21"/>
    </reaction>
</comment>
<dbReference type="RefSeq" id="WP_013570533.1">
    <property type="nucleotide sequence ID" value="NC_014963.1"/>
</dbReference>
<comment type="similarity">
    <text evidence="2">Belongs to the alkylbase DNA glycosidase AlkA family.</text>
</comment>
<dbReference type="GO" id="GO:0006285">
    <property type="term" value="P:base-excision repair, AP site formation"/>
    <property type="evidence" value="ECO:0007669"/>
    <property type="project" value="TreeGrafter"/>
</dbReference>
<dbReference type="InterPro" id="IPR051912">
    <property type="entry name" value="Alkylbase_DNA_Glycosylase/TA"/>
</dbReference>
<dbReference type="CDD" id="cd00056">
    <property type="entry name" value="ENDO3c"/>
    <property type="match status" value="1"/>
</dbReference>